<dbReference type="PANTHER" id="PTHR33064">
    <property type="entry name" value="POL PROTEIN"/>
    <property type="match status" value="1"/>
</dbReference>
<dbReference type="Gramene" id="OB08G17620.1">
    <property type="protein sequence ID" value="OB08G17620.1"/>
    <property type="gene ID" value="OB08G17620"/>
</dbReference>
<dbReference type="InterPro" id="IPR043502">
    <property type="entry name" value="DNA/RNA_pol_sf"/>
</dbReference>
<evidence type="ECO:0000259" key="1">
    <source>
        <dbReference type="Pfam" id="PF00078"/>
    </source>
</evidence>
<dbReference type="InterPro" id="IPR043128">
    <property type="entry name" value="Rev_trsase/Diguanyl_cyclase"/>
</dbReference>
<name>J3MRN3_ORYBR</name>
<dbReference type="STRING" id="4533.J3MRN3"/>
<accession>J3MRN3</accession>
<keyword evidence="3" id="KW-1185">Reference proteome</keyword>
<dbReference type="PANTHER" id="PTHR33064:SF37">
    <property type="entry name" value="RIBONUCLEASE H"/>
    <property type="match status" value="1"/>
</dbReference>
<organism evidence="2">
    <name type="scientific">Oryza brachyantha</name>
    <name type="common">malo sina</name>
    <dbReference type="NCBI Taxonomy" id="4533"/>
    <lineage>
        <taxon>Eukaryota</taxon>
        <taxon>Viridiplantae</taxon>
        <taxon>Streptophyta</taxon>
        <taxon>Embryophyta</taxon>
        <taxon>Tracheophyta</taxon>
        <taxon>Spermatophyta</taxon>
        <taxon>Magnoliopsida</taxon>
        <taxon>Liliopsida</taxon>
        <taxon>Poales</taxon>
        <taxon>Poaceae</taxon>
        <taxon>BOP clade</taxon>
        <taxon>Oryzoideae</taxon>
        <taxon>Oryzeae</taxon>
        <taxon>Oryzinae</taxon>
        <taxon>Oryza</taxon>
    </lineage>
</organism>
<feature type="domain" description="Reverse transcriptase" evidence="1">
    <location>
        <begin position="4"/>
        <end position="58"/>
    </location>
</feature>
<sequence>MKSRFVLVYINDMLVLSKTYQEHIAHLEIFFRKVEQNRLILSKETLEICKDKINFLGHRKIHLQEHIAKKILEFTDVMKDKKQQQFLEIVNYARNHIDNLAKLAGNLYLKLRKMPKIFNSITIRLVRIIKKRVKGLKPLESPLDNNYFINETDASQ</sequence>
<evidence type="ECO:0000313" key="2">
    <source>
        <dbReference type="EnsemblPlants" id="OB08G17620.1"/>
    </source>
</evidence>
<proteinExistence type="predicted"/>
<dbReference type="Proteomes" id="UP000006038">
    <property type="component" value="Chromosome 8"/>
</dbReference>
<evidence type="ECO:0000313" key="3">
    <source>
        <dbReference type="Proteomes" id="UP000006038"/>
    </source>
</evidence>
<dbReference type="eggNOG" id="KOG0017">
    <property type="taxonomic scope" value="Eukaryota"/>
</dbReference>
<protein>
    <recommendedName>
        <fullName evidence="1">Reverse transcriptase domain-containing protein</fullName>
    </recommendedName>
</protein>
<dbReference type="HOGENOM" id="CLU_1689439_0_0_1"/>
<reference evidence="2" key="2">
    <citation type="submission" date="2013-04" db="UniProtKB">
        <authorList>
            <consortium name="EnsemblPlants"/>
        </authorList>
    </citation>
    <scope>IDENTIFICATION</scope>
</reference>
<dbReference type="EnsemblPlants" id="OB08G17620.1">
    <property type="protein sequence ID" value="OB08G17620.1"/>
    <property type="gene ID" value="OB08G17620"/>
</dbReference>
<dbReference type="AlphaFoldDB" id="J3MRN3"/>
<dbReference type="SUPFAM" id="SSF56672">
    <property type="entry name" value="DNA/RNA polymerases"/>
    <property type="match status" value="1"/>
</dbReference>
<reference evidence="2" key="1">
    <citation type="journal article" date="2013" name="Nat. Commun.">
        <title>Whole-genome sequencing of Oryza brachyantha reveals mechanisms underlying Oryza genome evolution.</title>
        <authorList>
            <person name="Chen J."/>
            <person name="Huang Q."/>
            <person name="Gao D."/>
            <person name="Wang J."/>
            <person name="Lang Y."/>
            <person name="Liu T."/>
            <person name="Li B."/>
            <person name="Bai Z."/>
            <person name="Luis Goicoechea J."/>
            <person name="Liang C."/>
            <person name="Chen C."/>
            <person name="Zhang W."/>
            <person name="Sun S."/>
            <person name="Liao Y."/>
            <person name="Zhang X."/>
            <person name="Yang L."/>
            <person name="Song C."/>
            <person name="Wang M."/>
            <person name="Shi J."/>
            <person name="Liu G."/>
            <person name="Liu J."/>
            <person name="Zhou H."/>
            <person name="Zhou W."/>
            <person name="Yu Q."/>
            <person name="An N."/>
            <person name="Chen Y."/>
            <person name="Cai Q."/>
            <person name="Wang B."/>
            <person name="Liu B."/>
            <person name="Min J."/>
            <person name="Huang Y."/>
            <person name="Wu H."/>
            <person name="Li Z."/>
            <person name="Zhang Y."/>
            <person name="Yin Y."/>
            <person name="Song W."/>
            <person name="Jiang J."/>
            <person name="Jackson S.A."/>
            <person name="Wing R.A."/>
            <person name="Wang J."/>
            <person name="Chen M."/>
        </authorList>
    </citation>
    <scope>NUCLEOTIDE SEQUENCE [LARGE SCALE GENOMIC DNA]</scope>
    <source>
        <strain evidence="2">cv. IRGC 101232</strain>
    </source>
</reference>
<dbReference type="InterPro" id="IPR051320">
    <property type="entry name" value="Viral_Replic_Matur_Polypro"/>
</dbReference>
<dbReference type="Gene3D" id="3.30.70.270">
    <property type="match status" value="1"/>
</dbReference>
<dbReference type="Pfam" id="PF00078">
    <property type="entry name" value="RVT_1"/>
    <property type="match status" value="1"/>
</dbReference>
<dbReference type="InterPro" id="IPR000477">
    <property type="entry name" value="RT_dom"/>
</dbReference>
<dbReference type="OMA" id="IAHLEIF"/>